<dbReference type="InterPro" id="IPR029063">
    <property type="entry name" value="SAM-dependent_MTases_sf"/>
</dbReference>
<keyword evidence="3" id="KW-0489">Methyltransferase</keyword>
<reference evidence="3 4" key="1">
    <citation type="journal article" date="2017" name="Nature">
        <title>Atmospheric trace gases support primary production in Antarctic desert surface soil.</title>
        <authorList>
            <person name="Ji M."/>
            <person name="Greening C."/>
            <person name="Vanwonterghem I."/>
            <person name="Carere C.R."/>
            <person name="Bay S.K."/>
            <person name="Steen J.A."/>
            <person name="Montgomery K."/>
            <person name="Lines T."/>
            <person name="Beardall J."/>
            <person name="van Dorst J."/>
            <person name="Snape I."/>
            <person name="Stott M.B."/>
            <person name="Hugenholtz P."/>
            <person name="Ferrari B.C."/>
        </authorList>
    </citation>
    <scope>NUCLEOTIDE SEQUENCE [LARGE SCALE GENOMIC DNA]</scope>
    <source>
        <strain evidence="3">RRmetagenome_bin12</strain>
    </source>
</reference>
<comment type="caution">
    <text evidence="3">The sequence shown here is derived from an EMBL/GenBank/DDBJ whole genome shotgun (WGS) entry which is preliminary data.</text>
</comment>
<evidence type="ECO:0000313" key="4">
    <source>
        <dbReference type="Proteomes" id="UP000248724"/>
    </source>
</evidence>
<dbReference type="Proteomes" id="UP000248724">
    <property type="component" value="Unassembled WGS sequence"/>
</dbReference>
<name>A0A2W5Z4A9_9BACT</name>
<dbReference type="GO" id="GO:0032259">
    <property type="term" value="P:methylation"/>
    <property type="evidence" value="ECO:0007669"/>
    <property type="project" value="UniProtKB-KW"/>
</dbReference>
<dbReference type="RefSeq" id="WP_337312977.1">
    <property type="nucleotide sequence ID" value="NZ_JAEKNS010000129.1"/>
</dbReference>
<dbReference type="EMBL" id="QHBU01000174">
    <property type="protein sequence ID" value="PZR80070.1"/>
    <property type="molecule type" value="Genomic_DNA"/>
</dbReference>
<protein>
    <submittedName>
        <fullName evidence="2 3">SAM-dependent methyltransferase</fullName>
    </submittedName>
</protein>
<sequence length="246" mass="26551">MQEHYGARFFGEREAAVYDDQLADMFDEAVVGPAVAMLADLAGQGAALEMGIGTGRIALPLAARGVRVHGIDASEAMVARLRGKSGAEAIDVTLGDFASTRVDGRFSLVYLVFNTIFNLITQDEQVACFQNAAAHLEIGGSFVVELTVPDLQAIPPGQNIAVIAVDARAMSFDVYDVVTQRLTSHHFVIGDGGMQSYPVEGRYAWPAELDLMARLAGLTLRGRWGGWKQEPFTSLSRSHVSVYEKS</sequence>
<gene>
    <name evidence="3" type="ORF">DLM65_09140</name>
    <name evidence="2" type="ORF">JF886_12540</name>
</gene>
<dbReference type="SUPFAM" id="SSF53335">
    <property type="entry name" value="S-adenosyl-L-methionine-dependent methyltransferases"/>
    <property type="match status" value="1"/>
</dbReference>
<dbReference type="GO" id="GO:0008168">
    <property type="term" value="F:methyltransferase activity"/>
    <property type="evidence" value="ECO:0007669"/>
    <property type="project" value="UniProtKB-KW"/>
</dbReference>
<feature type="domain" description="Methyltransferase" evidence="1">
    <location>
        <begin position="48"/>
        <end position="140"/>
    </location>
</feature>
<dbReference type="Pfam" id="PF13649">
    <property type="entry name" value="Methyltransf_25"/>
    <property type="match status" value="1"/>
</dbReference>
<dbReference type="InterPro" id="IPR041698">
    <property type="entry name" value="Methyltransf_25"/>
</dbReference>
<dbReference type="AlphaFoldDB" id="A0A2W5Z4A9"/>
<evidence type="ECO:0000259" key="1">
    <source>
        <dbReference type="Pfam" id="PF13649"/>
    </source>
</evidence>
<dbReference type="EMBL" id="JAEKNS010000129">
    <property type="protein sequence ID" value="MBJ7595664.1"/>
    <property type="molecule type" value="Genomic_DNA"/>
</dbReference>
<organism evidence="3 4">
    <name type="scientific">Candidatus Aeolococcus gillhamiae</name>
    <dbReference type="NCBI Taxonomy" id="3127015"/>
    <lineage>
        <taxon>Bacteria</taxon>
        <taxon>Bacillati</taxon>
        <taxon>Candidatus Dormiibacterota</taxon>
        <taxon>Candidatus Dormibacteria</taxon>
        <taxon>Candidatus Aeolococcales</taxon>
        <taxon>Candidatus Aeolococcaceae</taxon>
        <taxon>Candidatus Aeolococcus</taxon>
    </lineage>
</organism>
<dbReference type="Gene3D" id="2.20.25.570">
    <property type="match status" value="1"/>
</dbReference>
<reference evidence="3" key="2">
    <citation type="submission" date="2018-05" db="EMBL/GenBank/DDBJ databases">
        <authorList>
            <person name="Ferrari B."/>
        </authorList>
    </citation>
    <scope>NUCLEOTIDE SEQUENCE</scope>
    <source>
        <strain evidence="3">RRmetagenome_bin12</strain>
    </source>
</reference>
<evidence type="ECO:0000313" key="2">
    <source>
        <dbReference type="EMBL" id="MBJ7595664.1"/>
    </source>
</evidence>
<dbReference type="Gene3D" id="3.40.50.150">
    <property type="entry name" value="Vaccinia Virus protein VP39"/>
    <property type="match status" value="1"/>
</dbReference>
<evidence type="ECO:0000313" key="5">
    <source>
        <dbReference type="Proteomes" id="UP000606991"/>
    </source>
</evidence>
<evidence type="ECO:0000313" key="3">
    <source>
        <dbReference type="EMBL" id="PZR80070.1"/>
    </source>
</evidence>
<keyword evidence="3" id="KW-0808">Transferase</keyword>
<dbReference type="Proteomes" id="UP000606991">
    <property type="component" value="Unassembled WGS sequence"/>
</dbReference>
<accession>A0A934JYH5</accession>
<proteinExistence type="predicted"/>
<accession>A0A2W5Z4A9</accession>
<reference evidence="2 5" key="3">
    <citation type="submission" date="2020-10" db="EMBL/GenBank/DDBJ databases">
        <title>Ca. Dormibacterota MAGs.</title>
        <authorList>
            <person name="Montgomery K."/>
        </authorList>
    </citation>
    <scope>NUCLEOTIDE SEQUENCE [LARGE SCALE GENOMIC DNA]</scope>
    <source>
        <strain evidence="2">SC8812_S17_18</strain>
    </source>
</reference>